<keyword evidence="3" id="KW-1185">Reference proteome</keyword>
<organism evidence="2 3">
    <name type="scientific">Starmerella bacillaris</name>
    <name type="common">Yeast</name>
    <name type="synonym">Candida zemplinina</name>
    <dbReference type="NCBI Taxonomy" id="1247836"/>
    <lineage>
        <taxon>Eukaryota</taxon>
        <taxon>Fungi</taxon>
        <taxon>Dikarya</taxon>
        <taxon>Ascomycota</taxon>
        <taxon>Saccharomycotina</taxon>
        <taxon>Dipodascomycetes</taxon>
        <taxon>Dipodascales</taxon>
        <taxon>Trichomonascaceae</taxon>
        <taxon>Starmerella</taxon>
    </lineage>
</organism>
<proteinExistence type="predicted"/>
<reference evidence="2 3" key="1">
    <citation type="journal article" date="2023" name="Elife">
        <title>Identification of key yeast species and microbe-microbe interactions impacting larval growth of Drosophila in the wild.</title>
        <authorList>
            <person name="Mure A."/>
            <person name="Sugiura Y."/>
            <person name="Maeda R."/>
            <person name="Honda K."/>
            <person name="Sakurai N."/>
            <person name="Takahashi Y."/>
            <person name="Watada M."/>
            <person name="Katoh T."/>
            <person name="Gotoh A."/>
            <person name="Gotoh Y."/>
            <person name="Taniguchi I."/>
            <person name="Nakamura K."/>
            <person name="Hayashi T."/>
            <person name="Katayama T."/>
            <person name="Uemura T."/>
            <person name="Hattori Y."/>
        </authorList>
    </citation>
    <scope>NUCLEOTIDE SEQUENCE [LARGE SCALE GENOMIC DNA]</scope>
    <source>
        <strain evidence="2 3">SB-73</strain>
    </source>
</reference>
<evidence type="ECO:0000313" key="2">
    <source>
        <dbReference type="EMBL" id="GMM49376.1"/>
    </source>
</evidence>
<feature type="chain" id="PRO_5044022889" evidence="1">
    <location>
        <begin position="17"/>
        <end position="244"/>
    </location>
</feature>
<keyword evidence="1" id="KW-0732">Signal</keyword>
<comment type="caution">
    <text evidence="2">The sequence shown here is derived from an EMBL/GenBank/DDBJ whole genome shotgun (WGS) entry which is preliminary data.</text>
</comment>
<accession>A0AAV5RFG7</accession>
<evidence type="ECO:0000313" key="3">
    <source>
        <dbReference type="Proteomes" id="UP001362899"/>
    </source>
</evidence>
<dbReference type="Proteomes" id="UP001362899">
    <property type="component" value="Unassembled WGS sequence"/>
</dbReference>
<name>A0AAV5RFG7_STABA</name>
<dbReference type="EMBL" id="BTGC01000001">
    <property type="protein sequence ID" value="GMM49376.1"/>
    <property type="molecule type" value="Genomic_DNA"/>
</dbReference>
<sequence>MRFNIVLAALFAPAIAHPTYTSPEPTVRLHSHVQNLLNSSNITSFETSNDTNCAPTSDNGIPENKTEGFSLFGFGSKKHVDYEGQIKNATTYLTKINKDLKPWNTEAGYIVYQPLQSNISLVESIYTGLKNAYLPQTLDQKQLKNFYDLNTKMFKLLIAKKADIYEVGGDYNTKVITEDMLKSLAKMTADIIRKLQANKSMTSALSNSITSLSNTAAVFRKNFELSVKEKIPVVAVVQAAATKT</sequence>
<evidence type="ECO:0000256" key="1">
    <source>
        <dbReference type="SAM" id="SignalP"/>
    </source>
</evidence>
<dbReference type="AlphaFoldDB" id="A0AAV5RFG7"/>
<protein>
    <submittedName>
        <fullName evidence="2">Uncharacterized protein</fullName>
    </submittedName>
</protein>
<feature type="signal peptide" evidence="1">
    <location>
        <begin position="1"/>
        <end position="16"/>
    </location>
</feature>
<gene>
    <name evidence="2" type="ORF">DASB73_003340</name>
</gene>